<proteinExistence type="predicted"/>
<name>A0A4P7CWA3_9BURK</name>
<evidence type="ECO:0000313" key="1">
    <source>
        <dbReference type="EMBL" id="QBQ98273.1"/>
    </source>
</evidence>
<dbReference type="Proteomes" id="UP000295727">
    <property type="component" value="Chromosome 1"/>
</dbReference>
<keyword evidence="2" id="KW-1185">Reference proteome</keyword>
<dbReference type="OrthoDB" id="9884732at2"/>
<organism evidence="1 2">
    <name type="scientific">Paraburkholderia pallida</name>
    <dbReference type="NCBI Taxonomy" id="2547399"/>
    <lineage>
        <taxon>Bacteria</taxon>
        <taxon>Pseudomonadati</taxon>
        <taxon>Pseudomonadota</taxon>
        <taxon>Betaproteobacteria</taxon>
        <taxon>Burkholderiales</taxon>
        <taxon>Burkholderiaceae</taxon>
        <taxon>Paraburkholderia</taxon>
    </lineage>
</organism>
<dbReference type="AlphaFoldDB" id="A0A4P7CWA3"/>
<sequence>MCLEDAHYDAIRLAGQEGAFPAFAPVTGFYAKVHRACPRIKSGLRMKAAIIRYFFRGGSWVVAQALRPARTACPLHQ</sequence>
<reference evidence="1 2" key="1">
    <citation type="submission" date="2019-03" db="EMBL/GenBank/DDBJ databases">
        <title>Paraburkholderia sp. 7MH5, isolated from subtropical forest soil.</title>
        <authorList>
            <person name="Gao Z.-H."/>
            <person name="Qiu L.-H."/>
        </authorList>
    </citation>
    <scope>NUCLEOTIDE SEQUENCE [LARGE SCALE GENOMIC DNA]</scope>
    <source>
        <strain evidence="1 2">7MH5</strain>
    </source>
</reference>
<dbReference type="KEGG" id="ppai:E1956_14580"/>
<evidence type="ECO:0000313" key="2">
    <source>
        <dbReference type="Proteomes" id="UP000295727"/>
    </source>
</evidence>
<dbReference type="EMBL" id="CP038148">
    <property type="protein sequence ID" value="QBQ98273.1"/>
    <property type="molecule type" value="Genomic_DNA"/>
</dbReference>
<protein>
    <submittedName>
        <fullName evidence="1">Uncharacterized protein</fullName>
    </submittedName>
</protein>
<accession>A0A4P7CWA3</accession>
<gene>
    <name evidence="1" type="ORF">E1956_14580</name>
</gene>